<evidence type="ECO:0000259" key="5">
    <source>
        <dbReference type="Pfam" id="PF08245"/>
    </source>
</evidence>
<evidence type="ECO:0000256" key="1">
    <source>
        <dbReference type="ARBA" id="ARBA00022598"/>
    </source>
</evidence>
<evidence type="ECO:0000259" key="4">
    <source>
        <dbReference type="Pfam" id="PF01225"/>
    </source>
</evidence>
<dbReference type="AlphaFoldDB" id="A0A382JTM0"/>
<feature type="domain" description="Mur ligase N-terminal catalytic" evidence="4">
    <location>
        <begin position="3"/>
        <end position="77"/>
    </location>
</feature>
<dbReference type="PANTHER" id="PTHR43024:SF1">
    <property type="entry name" value="UDP-N-ACETYLMURAMOYL-TRIPEPTIDE--D-ALANYL-D-ALANINE LIGASE"/>
    <property type="match status" value="1"/>
</dbReference>
<name>A0A382JTM0_9ZZZZ</name>
<dbReference type="GO" id="GO:0005524">
    <property type="term" value="F:ATP binding"/>
    <property type="evidence" value="ECO:0007669"/>
    <property type="project" value="UniProtKB-KW"/>
</dbReference>
<feature type="non-terminal residue" evidence="6">
    <location>
        <position position="211"/>
    </location>
</feature>
<feature type="domain" description="Mur ligase central" evidence="5">
    <location>
        <begin position="87"/>
        <end position="200"/>
    </location>
</feature>
<dbReference type="SUPFAM" id="SSF53623">
    <property type="entry name" value="MurD-like peptide ligases, catalytic domain"/>
    <property type="match status" value="1"/>
</dbReference>
<dbReference type="InterPro" id="IPR036565">
    <property type="entry name" value="Mur-like_cat_sf"/>
</dbReference>
<dbReference type="Gene3D" id="3.40.1390.10">
    <property type="entry name" value="MurE/MurF, N-terminal domain"/>
    <property type="match status" value="1"/>
</dbReference>
<protein>
    <recommendedName>
        <fullName evidence="7">Mur ligase central domain-containing protein</fullName>
    </recommendedName>
</protein>
<evidence type="ECO:0008006" key="7">
    <source>
        <dbReference type="Google" id="ProtNLM"/>
    </source>
</evidence>
<dbReference type="SUPFAM" id="SSF63418">
    <property type="entry name" value="MurE/MurF N-terminal domain"/>
    <property type="match status" value="1"/>
</dbReference>
<organism evidence="6">
    <name type="scientific">marine metagenome</name>
    <dbReference type="NCBI Taxonomy" id="408172"/>
    <lineage>
        <taxon>unclassified sequences</taxon>
        <taxon>metagenomes</taxon>
        <taxon>ecological metagenomes</taxon>
    </lineage>
</organism>
<proteinExistence type="predicted"/>
<dbReference type="EMBL" id="UINC01076355">
    <property type="protein sequence ID" value="SVC15440.1"/>
    <property type="molecule type" value="Genomic_DNA"/>
</dbReference>
<dbReference type="InterPro" id="IPR051046">
    <property type="entry name" value="MurCDEF_CellWall_CoF430Synth"/>
</dbReference>
<keyword evidence="1" id="KW-0436">Ligase</keyword>
<keyword evidence="3" id="KW-0067">ATP-binding</keyword>
<evidence type="ECO:0000313" key="6">
    <source>
        <dbReference type="EMBL" id="SVC15440.1"/>
    </source>
</evidence>
<sequence>MSFSGISTDSRSVKEGDLFVALLGHNFDGHDFIPSAVKQGARGLVVSRSVLIEEEPISIFRVEDTLEALGSLARYFRRKSGVTVVAITGSSGKTGTKDLTQAAIEACHSSYCTRGNQNNRIGVPLTLLSAPENTDVIVLEMGTSEPGEIESLTTIAEPQIALITTVSESHTQGLESFDGVMEEKLKLFEGLQEGGTALVSGEPEVLSCKAK</sequence>
<dbReference type="Pfam" id="PF01225">
    <property type="entry name" value="Mur_ligase"/>
    <property type="match status" value="1"/>
</dbReference>
<dbReference type="InterPro" id="IPR013221">
    <property type="entry name" value="Mur_ligase_cen"/>
</dbReference>
<dbReference type="Pfam" id="PF08245">
    <property type="entry name" value="Mur_ligase_M"/>
    <property type="match status" value="1"/>
</dbReference>
<dbReference type="GO" id="GO:0016881">
    <property type="term" value="F:acid-amino acid ligase activity"/>
    <property type="evidence" value="ECO:0007669"/>
    <property type="project" value="InterPro"/>
</dbReference>
<dbReference type="InterPro" id="IPR000713">
    <property type="entry name" value="Mur_ligase_N"/>
</dbReference>
<gene>
    <name evidence="6" type="ORF">METZ01_LOCUS268294</name>
</gene>
<reference evidence="6" key="1">
    <citation type="submission" date="2018-05" db="EMBL/GenBank/DDBJ databases">
        <authorList>
            <person name="Lanie J.A."/>
            <person name="Ng W.-L."/>
            <person name="Kazmierczak K.M."/>
            <person name="Andrzejewski T.M."/>
            <person name="Davidsen T.M."/>
            <person name="Wayne K.J."/>
            <person name="Tettelin H."/>
            <person name="Glass J.I."/>
            <person name="Rusch D."/>
            <person name="Podicherti R."/>
            <person name="Tsui H.-C.T."/>
            <person name="Winkler M.E."/>
        </authorList>
    </citation>
    <scope>NUCLEOTIDE SEQUENCE</scope>
</reference>
<dbReference type="InterPro" id="IPR035911">
    <property type="entry name" value="MurE/MurF_N"/>
</dbReference>
<evidence type="ECO:0000256" key="2">
    <source>
        <dbReference type="ARBA" id="ARBA00022741"/>
    </source>
</evidence>
<evidence type="ECO:0000256" key="3">
    <source>
        <dbReference type="ARBA" id="ARBA00022840"/>
    </source>
</evidence>
<dbReference type="PANTHER" id="PTHR43024">
    <property type="entry name" value="UDP-N-ACETYLMURAMOYL-TRIPEPTIDE--D-ALANYL-D-ALANINE LIGASE"/>
    <property type="match status" value="1"/>
</dbReference>
<dbReference type="Gene3D" id="3.40.1190.10">
    <property type="entry name" value="Mur-like, catalytic domain"/>
    <property type="match status" value="1"/>
</dbReference>
<keyword evidence="2" id="KW-0547">Nucleotide-binding</keyword>
<accession>A0A382JTM0</accession>